<evidence type="ECO:0000259" key="4">
    <source>
        <dbReference type="Pfam" id="PF00205"/>
    </source>
</evidence>
<dbReference type="SUPFAM" id="SSF52467">
    <property type="entry name" value="DHS-like NAD/FAD-binding domain"/>
    <property type="match status" value="1"/>
</dbReference>
<evidence type="ECO:0000313" key="8">
    <source>
        <dbReference type="Proteomes" id="UP001237105"/>
    </source>
</evidence>
<dbReference type="InterPro" id="IPR029061">
    <property type="entry name" value="THDP-binding"/>
</dbReference>
<dbReference type="PANTHER" id="PTHR18968:SF133">
    <property type="entry name" value="BENZOYLFORMATE DECARBOXYLASE"/>
    <property type="match status" value="1"/>
</dbReference>
<dbReference type="Gene3D" id="3.40.50.970">
    <property type="match status" value="2"/>
</dbReference>
<dbReference type="Pfam" id="PF02776">
    <property type="entry name" value="TPP_enzyme_N"/>
    <property type="match status" value="1"/>
</dbReference>
<dbReference type="InterPro" id="IPR011766">
    <property type="entry name" value="TPP_enzyme_TPP-bd"/>
</dbReference>
<feature type="domain" description="Thiamine pyrophosphate enzyme TPP-binding" evidence="5">
    <location>
        <begin position="392"/>
        <end position="527"/>
    </location>
</feature>
<dbReference type="GO" id="GO:0050695">
    <property type="term" value="F:benzoylformate decarboxylase activity"/>
    <property type="evidence" value="ECO:0007669"/>
    <property type="project" value="UniProtKB-EC"/>
</dbReference>
<evidence type="ECO:0000256" key="1">
    <source>
        <dbReference type="ARBA" id="ARBA00007812"/>
    </source>
</evidence>
<evidence type="ECO:0000313" key="7">
    <source>
        <dbReference type="EMBL" id="MDI3417364.1"/>
    </source>
</evidence>
<dbReference type="InterPro" id="IPR045229">
    <property type="entry name" value="TPP_enz"/>
</dbReference>
<proteinExistence type="inferred from homology"/>
<comment type="caution">
    <text evidence="7">The sequence shown here is derived from an EMBL/GenBank/DDBJ whole genome shotgun (WGS) entry which is preliminary data.</text>
</comment>
<protein>
    <submittedName>
        <fullName evidence="7">Benzoylformate decarboxylase</fullName>
        <ecNumber evidence="7">4.1.1.7</ecNumber>
    </submittedName>
</protein>
<dbReference type="EMBL" id="JASCIS010000002">
    <property type="protein sequence ID" value="MDI3417364.1"/>
    <property type="molecule type" value="Genomic_DNA"/>
</dbReference>
<comment type="similarity">
    <text evidence="1 3">Belongs to the TPP enzyme family.</text>
</comment>
<dbReference type="CDD" id="cd07035">
    <property type="entry name" value="TPP_PYR_POX_like"/>
    <property type="match status" value="1"/>
</dbReference>
<sequence>MAPLIPLTPPPTTVRDAVLDLCRRTGMTTVFGNPGSTELRMLRDWPADFRYVLGLQESVAVAMAAGHALGTGRAALVNLHSAGGVGHSLGAVFNAYRDRVPVVIVAGQQSRALLPLHPFLGADEPAEFPRPYVKWSRQPARAEDVPAALAEAHRVAMTHPRGPVFLSVPEDDWDAPAEPVAPRSVHGSFTATPDALAELATRLDGCARPALVVGPGVDDEGALDEVVALAERTRAGVWISPMSGRSGFPETHPLFQGFLPPVREQLADRLAGCDVVVALGAPLFTYHVSGTGPLLGDGCALFHLDCDPAQAAWLPVGTSILTTLRAGVETLTSMLKPATRTAPPPRPQVSRAVPTDPPSAAYVLDALAELLPPERVLVEEAPSHREALHARVPVRRAGAFLTTGSGALGWGLPLAVGRALAGGGRVVCVVGDGSAMYSVQAIWSAVRHRAPVTFVVLDNGGYEAVKALGRRLGADAVPGTDLGGIDFAALAASFGCAATEVDSPELLRPELVRALEPAGGGPVLVRVRVRGERGAAYGE</sequence>
<keyword evidence="7" id="KW-0456">Lyase</keyword>
<keyword evidence="2 3" id="KW-0786">Thiamine pyrophosphate</keyword>
<dbReference type="NCBIfam" id="NF005485">
    <property type="entry name" value="PRK07092.1"/>
    <property type="match status" value="1"/>
</dbReference>
<dbReference type="CDD" id="cd02002">
    <property type="entry name" value="TPP_BFDC"/>
    <property type="match status" value="1"/>
</dbReference>
<keyword evidence="8" id="KW-1185">Reference proteome</keyword>
<dbReference type="InterPro" id="IPR029035">
    <property type="entry name" value="DHS-like_NAD/FAD-binding_dom"/>
</dbReference>
<evidence type="ECO:0000259" key="6">
    <source>
        <dbReference type="Pfam" id="PF02776"/>
    </source>
</evidence>
<dbReference type="InterPro" id="IPR012001">
    <property type="entry name" value="Thiamin_PyroP_enz_TPP-bd_dom"/>
</dbReference>
<organism evidence="7 8">
    <name type="scientific">Streptomyces luteolus</name>
    <dbReference type="NCBI Taxonomy" id="3043615"/>
    <lineage>
        <taxon>Bacteria</taxon>
        <taxon>Bacillati</taxon>
        <taxon>Actinomycetota</taxon>
        <taxon>Actinomycetes</taxon>
        <taxon>Kitasatosporales</taxon>
        <taxon>Streptomycetaceae</taxon>
        <taxon>Streptomyces</taxon>
    </lineage>
</organism>
<evidence type="ECO:0000256" key="3">
    <source>
        <dbReference type="RuleBase" id="RU362132"/>
    </source>
</evidence>
<dbReference type="InterPro" id="IPR012000">
    <property type="entry name" value="Thiamin_PyroP_enz_cen_dom"/>
</dbReference>
<reference evidence="7 8" key="1">
    <citation type="submission" date="2023-05" db="EMBL/GenBank/DDBJ databases">
        <title>Draft genome sequence of Streptomyces sp. B-S-A12 isolated from a cave soil in Thailand.</title>
        <authorList>
            <person name="Chamroensaksri N."/>
            <person name="Muangham S."/>
        </authorList>
    </citation>
    <scope>NUCLEOTIDE SEQUENCE [LARGE SCALE GENOMIC DNA]</scope>
    <source>
        <strain evidence="7 8">B-S-A12</strain>
    </source>
</reference>
<dbReference type="Pfam" id="PF02775">
    <property type="entry name" value="TPP_enzyme_C"/>
    <property type="match status" value="1"/>
</dbReference>
<feature type="domain" description="Thiamine pyrophosphate enzyme central" evidence="4">
    <location>
        <begin position="197"/>
        <end position="314"/>
    </location>
</feature>
<accession>A0ABT6SP30</accession>
<dbReference type="Proteomes" id="UP001237105">
    <property type="component" value="Unassembled WGS sequence"/>
</dbReference>
<name>A0ABT6SP30_9ACTN</name>
<dbReference type="Pfam" id="PF00205">
    <property type="entry name" value="TPP_enzyme_M"/>
    <property type="match status" value="1"/>
</dbReference>
<gene>
    <name evidence="7" type="primary">mdlC</name>
    <name evidence="7" type="ORF">QIT00_02105</name>
</gene>
<dbReference type="EC" id="4.1.1.7" evidence="7"/>
<evidence type="ECO:0000256" key="2">
    <source>
        <dbReference type="ARBA" id="ARBA00023052"/>
    </source>
</evidence>
<dbReference type="RefSeq" id="WP_282533290.1">
    <property type="nucleotide sequence ID" value="NZ_JASCIS010000002.1"/>
</dbReference>
<dbReference type="Gene3D" id="3.40.50.1220">
    <property type="entry name" value="TPP-binding domain"/>
    <property type="match status" value="1"/>
</dbReference>
<dbReference type="PANTHER" id="PTHR18968">
    <property type="entry name" value="THIAMINE PYROPHOSPHATE ENZYMES"/>
    <property type="match status" value="1"/>
</dbReference>
<evidence type="ECO:0000259" key="5">
    <source>
        <dbReference type="Pfam" id="PF02775"/>
    </source>
</evidence>
<dbReference type="SUPFAM" id="SSF52518">
    <property type="entry name" value="Thiamin diphosphate-binding fold (THDP-binding)"/>
    <property type="match status" value="2"/>
</dbReference>
<feature type="domain" description="Thiamine pyrophosphate enzyme N-terminal TPP-binding" evidence="6">
    <location>
        <begin position="13"/>
        <end position="115"/>
    </location>
</feature>